<dbReference type="GO" id="GO:0006656">
    <property type="term" value="P:phosphatidylcholine biosynthetic process"/>
    <property type="evidence" value="ECO:0007669"/>
    <property type="project" value="TreeGrafter"/>
</dbReference>
<feature type="transmembrane region" description="Helical" evidence="13">
    <location>
        <begin position="198"/>
        <end position="218"/>
    </location>
</feature>
<organism evidence="14 15">
    <name type="scientific">[Myrmecia] bisecta</name>
    <dbReference type="NCBI Taxonomy" id="41462"/>
    <lineage>
        <taxon>Eukaryota</taxon>
        <taxon>Viridiplantae</taxon>
        <taxon>Chlorophyta</taxon>
        <taxon>core chlorophytes</taxon>
        <taxon>Trebouxiophyceae</taxon>
        <taxon>Trebouxiales</taxon>
        <taxon>Trebouxiaceae</taxon>
        <taxon>Myrmecia</taxon>
    </lineage>
</organism>
<comment type="similarity">
    <text evidence="2">Belongs to the GPC1 family.</text>
</comment>
<dbReference type="Proteomes" id="UP001489004">
    <property type="component" value="Unassembled WGS sequence"/>
</dbReference>
<keyword evidence="7 13" id="KW-1133">Transmembrane helix</keyword>
<evidence type="ECO:0000256" key="10">
    <source>
        <dbReference type="ARBA" id="ARBA00023209"/>
    </source>
</evidence>
<dbReference type="EMBL" id="JALJOR010000007">
    <property type="protein sequence ID" value="KAK9814724.1"/>
    <property type="molecule type" value="Genomic_DNA"/>
</dbReference>
<gene>
    <name evidence="14" type="ORF">WJX72_010536</name>
</gene>
<evidence type="ECO:0000256" key="12">
    <source>
        <dbReference type="ARBA" id="ARBA00023315"/>
    </source>
</evidence>
<evidence type="ECO:0000313" key="15">
    <source>
        <dbReference type="Proteomes" id="UP001489004"/>
    </source>
</evidence>
<comment type="subcellular location">
    <subcellularLocation>
        <location evidence="1">Membrane</location>
        <topology evidence="1">Multi-pass membrane protein</topology>
    </subcellularLocation>
</comment>
<keyword evidence="10" id="KW-0594">Phospholipid biosynthesis</keyword>
<feature type="transmembrane region" description="Helical" evidence="13">
    <location>
        <begin position="262"/>
        <end position="283"/>
    </location>
</feature>
<evidence type="ECO:0000256" key="8">
    <source>
        <dbReference type="ARBA" id="ARBA00023098"/>
    </source>
</evidence>
<evidence type="ECO:0000256" key="3">
    <source>
        <dbReference type="ARBA" id="ARBA00019082"/>
    </source>
</evidence>
<evidence type="ECO:0000256" key="5">
    <source>
        <dbReference type="ARBA" id="ARBA00022679"/>
    </source>
</evidence>
<keyword evidence="12" id="KW-0012">Acyltransferase</keyword>
<dbReference type="PANTHER" id="PTHR31201">
    <property type="entry name" value="OS01G0585100 PROTEIN"/>
    <property type="match status" value="1"/>
</dbReference>
<feature type="transmembrane region" description="Helical" evidence="13">
    <location>
        <begin position="98"/>
        <end position="117"/>
    </location>
</feature>
<dbReference type="AlphaFoldDB" id="A0AAW1Q3H7"/>
<protein>
    <recommendedName>
        <fullName evidence="3">Glycerophosphocholine acyltransferase 1</fullName>
    </recommendedName>
</protein>
<reference evidence="14 15" key="1">
    <citation type="journal article" date="2024" name="Nat. Commun.">
        <title>Phylogenomics reveals the evolutionary origins of lichenization in chlorophyte algae.</title>
        <authorList>
            <person name="Puginier C."/>
            <person name="Libourel C."/>
            <person name="Otte J."/>
            <person name="Skaloud P."/>
            <person name="Haon M."/>
            <person name="Grisel S."/>
            <person name="Petersen M."/>
            <person name="Berrin J.G."/>
            <person name="Delaux P.M."/>
            <person name="Dal Grande F."/>
            <person name="Keller J."/>
        </authorList>
    </citation>
    <scope>NUCLEOTIDE SEQUENCE [LARGE SCALE GENOMIC DNA]</scope>
    <source>
        <strain evidence="14 15">SAG 2043</strain>
    </source>
</reference>
<evidence type="ECO:0000313" key="14">
    <source>
        <dbReference type="EMBL" id="KAK9814724.1"/>
    </source>
</evidence>
<evidence type="ECO:0000256" key="7">
    <source>
        <dbReference type="ARBA" id="ARBA00022989"/>
    </source>
</evidence>
<evidence type="ECO:0000256" key="2">
    <source>
        <dbReference type="ARBA" id="ARBA00006675"/>
    </source>
</evidence>
<feature type="transmembrane region" description="Helical" evidence="13">
    <location>
        <begin position="49"/>
        <end position="66"/>
    </location>
</feature>
<dbReference type="Pfam" id="PF10998">
    <property type="entry name" value="DUF2838"/>
    <property type="match status" value="1"/>
</dbReference>
<dbReference type="PANTHER" id="PTHR31201:SF1">
    <property type="entry name" value="GLYCEROPHOSPHOCHOLINE ACYLTRANSFERASE 1"/>
    <property type="match status" value="1"/>
</dbReference>
<keyword evidence="8" id="KW-0443">Lipid metabolism</keyword>
<evidence type="ECO:0000256" key="13">
    <source>
        <dbReference type="SAM" id="Phobius"/>
    </source>
</evidence>
<dbReference type="GO" id="GO:0016020">
    <property type="term" value="C:membrane"/>
    <property type="evidence" value="ECO:0007669"/>
    <property type="project" value="UniProtKB-SubCell"/>
</dbReference>
<evidence type="ECO:0000256" key="1">
    <source>
        <dbReference type="ARBA" id="ARBA00004141"/>
    </source>
</evidence>
<sequence length="341" mass="38761">MPKEAAASEIDDKAPTPAAKLLTPAKQLAQRLNVLGDLSPSQHVMRDKIGFFFGVVNLVISAFWLGRSTHNFYLWFTLKAVVLYSTRYYLYSKQRWQYYMLEFCYFANLLQVLEVWVFPGNALLHKITFAQVAGPLTWSIVALRNSLVLHSLDKTTSLFMHISPAVVAWTTKWYPDRAHLGMDKWSQKHLADWDNATVWELAVLSMGPYLLWSLAYYLKIFVVSRKKVQEEGYATLYALMTKNKNAAAARIVLKAPPALQPAVYMGMHLLLCWAAVLTTLIWWRSYWAHTIFLILCAAASAWNGATYYFDVFAHRYVSGVGIEPKVRKADGDSKSGDKKAA</sequence>
<accession>A0AAW1Q3H7</accession>
<evidence type="ECO:0000256" key="11">
    <source>
        <dbReference type="ARBA" id="ARBA00023264"/>
    </source>
</evidence>
<feature type="transmembrane region" description="Helical" evidence="13">
    <location>
        <begin position="289"/>
        <end position="309"/>
    </location>
</feature>
<keyword evidence="6 13" id="KW-0812">Transmembrane</keyword>
<keyword evidence="5" id="KW-0808">Transferase</keyword>
<dbReference type="GO" id="GO:0016746">
    <property type="term" value="F:acyltransferase activity"/>
    <property type="evidence" value="ECO:0007669"/>
    <property type="project" value="UniProtKB-KW"/>
</dbReference>
<dbReference type="InterPro" id="IPR021261">
    <property type="entry name" value="GPCAT"/>
</dbReference>
<proteinExistence type="inferred from homology"/>
<keyword evidence="4" id="KW-0444">Lipid biosynthesis</keyword>
<evidence type="ECO:0000256" key="6">
    <source>
        <dbReference type="ARBA" id="ARBA00022692"/>
    </source>
</evidence>
<feature type="transmembrane region" description="Helical" evidence="13">
    <location>
        <begin position="72"/>
        <end position="91"/>
    </location>
</feature>
<evidence type="ECO:0000256" key="9">
    <source>
        <dbReference type="ARBA" id="ARBA00023136"/>
    </source>
</evidence>
<name>A0AAW1Q3H7_9CHLO</name>
<evidence type="ECO:0000256" key="4">
    <source>
        <dbReference type="ARBA" id="ARBA00022516"/>
    </source>
</evidence>
<keyword evidence="15" id="KW-1185">Reference proteome</keyword>
<comment type="caution">
    <text evidence="14">The sequence shown here is derived from an EMBL/GenBank/DDBJ whole genome shotgun (WGS) entry which is preliminary data.</text>
</comment>
<keyword evidence="9 13" id="KW-0472">Membrane</keyword>
<keyword evidence="11" id="KW-1208">Phospholipid metabolism</keyword>